<sequence length="77" mass="8781">MEPKEPTGYAELVELAKLAEAARSAELAELRSSQRRLGLRSKGNYRALFCRKQPIERLKGNYGPLFCHCRQAFDQLV</sequence>
<name>A0ABX1ZUY3_9BACL</name>
<keyword evidence="2" id="KW-1185">Reference proteome</keyword>
<evidence type="ECO:0000313" key="2">
    <source>
        <dbReference type="Proteomes" id="UP000618579"/>
    </source>
</evidence>
<gene>
    <name evidence="1" type="ORF">GC097_22895</name>
</gene>
<organism evidence="1 2">
    <name type="scientific">Paenibacillus planticolens</name>
    <dbReference type="NCBI Taxonomy" id="2654976"/>
    <lineage>
        <taxon>Bacteria</taxon>
        <taxon>Bacillati</taxon>
        <taxon>Bacillota</taxon>
        <taxon>Bacilli</taxon>
        <taxon>Bacillales</taxon>
        <taxon>Paenibacillaceae</taxon>
        <taxon>Paenibacillus</taxon>
    </lineage>
</organism>
<proteinExistence type="predicted"/>
<comment type="caution">
    <text evidence="1">The sequence shown here is derived from an EMBL/GenBank/DDBJ whole genome shotgun (WGS) entry which is preliminary data.</text>
</comment>
<reference evidence="1 2" key="1">
    <citation type="submission" date="2019-10" db="EMBL/GenBank/DDBJ databases">
        <title>Description of Paenibacillus pedi sp. nov.</title>
        <authorList>
            <person name="Carlier A."/>
            <person name="Qi S."/>
        </authorList>
    </citation>
    <scope>NUCLEOTIDE SEQUENCE [LARGE SCALE GENOMIC DNA]</scope>
    <source>
        <strain evidence="1 2">LMG 31457</strain>
    </source>
</reference>
<protein>
    <submittedName>
        <fullName evidence="1">Uncharacterized protein</fullName>
    </submittedName>
</protein>
<accession>A0ABX1ZUY3</accession>
<dbReference type="EMBL" id="WHNZ01000048">
    <property type="protein sequence ID" value="NOV02855.1"/>
    <property type="molecule type" value="Genomic_DNA"/>
</dbReference>
<dbReference type="Proteomes" id="UP000618579">
    <property type="component" value="Unassembled WGS sequence"/>
</dbReference>
<dbReference type="RefSeq" id="WP_171685680.1">
    <property type="nucleotide sequence ID" value="NZ_WHNZ01000048.1"/>
</dbReference>
<evidence type="ECO:0000313" key="1">
    <source>
        <dbReference type="EMBL" id="NOV02855.1"/>
    </source>
</evidence>